<protein>
    <submittedName>
        <fullName evidence="4">NADPH:quinone reductase</fullName>
    </submittedName>
</protein>
<dbReference type="InterPro" id="IPR020843">
    <property type="entry name" value="ER"/>
</dbReference>
<dbReference type="AlphaFoldDB" id="A0A1I5YDV5"/>
<dbReference type="STRING" id="1884432.SAMN05518683_1414"/>
<dbReference type="SMART" id="SM00829">
    <property type="entry name" value="PKS_ER"/>
    <property type="match status" value="1"/>
</dbReference>
<dbReference type="RefSeq" id="WP_093339907.1">
    <property type="nucleotide sequence ID" value="NZ_FOXD01000041.1"/>
</dbReference>
<dbReference type="GO" id="GO:0016651">
    <property type="term" value="F:oxidoreductase activity, acting on NAD(P)H"/>
    <property type="evidence" value="ECO:0007669"/>
    <property type="project" value="TreeGrafter"/>
</dbReference>
<reference evidence="5" key="1">
    <citation type="submission" date="2016-10" db="EMBL/GenBank/DDBJ databases">
        <authorList>
            <person name="Varghese N."/>
            <person name="Submissions S."/>
        </authorList>
    </citation>
    <scope>NUCLEOTIDE SEQUENCE [LARGE SCALE GENOMIC DNA]</scope>
    <source>
        <strain evidence="5">S7</strain>
    </source>
</reference>
<dbReference type="Pfam" id="PF13602">
    <property type="entry name" value="ADH_zinc_N_2"/>
    <property type="match status" value="1"/>
</dbReference>
<dbReference type="OrthoDB" id="9792162at2"/>
<feature type="domain" description="Enoyl reductase (ER)" evidence="3">
    <location>
        <begin position="10"/>
        <end position="301"/>
    </location>
</feature>
<dbReference type="InterPro" id="IPR036291">
    <property type="entry name" value="NAD(P)-bd_dom_sf"/>
</dbReference>
<keyword evidence="2" id="KW-0560">Oxidoreductase</keyword>
<dbReference type="PANTHER" id="PTHR48106">
    <property type="entry name" value="QUINONE OXIDOREDUCTASE PIG3-RELATED"/>
    <property type="match status" value="1"/>
</dbReference>
<dbReference type="SUPFAM" id="SSF50129">
    <property type="entry name" value="GroES-like"/>
    <property type="match status" value="1"/>
</dbReference>
<evidence type="ECO:0000256" key="2">
    <source>
        <dbReference type="ARBA" id="ARBA00023002"/>
    </source>
</evidence>
<dbReference type="InterPro" id="IPR011032">
    <property type="entry name" value="GroES-like_sf"/>
</dbReference>
<dbReference type="CDD" id="cd05289">
    <property type="entry name" value="MDR_like_2"/>
    <property type="match status" value="1"/>
</dbReference>
<dbReference type="Gene3D" id="3.90.180.10">
    <property type="entry name" value="Medium-chain alcohol dehydrogenases, catalytic domain"/>
    <property type="match status" value="1"/>
</dbReference>
<accession>A0A1I5YDV5</accession>
<organism evidence="4 5">
    <name type="scientific">Salibacterium halotolerans</name>
    <dbReference type="NCBI Taxonomy" id="1884432"/>
    <lineage>
        <taxon>Bacteria</taxon>
        <taxon>Bacillati</taxon>
        <taxon>Bacillota</taxon>
        <taxon>Bacilli</taxon>
        <taxon>Bacillales</taxon>
        <taxon>Bacillaceae</taxon>
    </lineage>
</organism>
<dbReference type="Gene3D" id="3.40.50.720">
    <property type="entry name" value="NAD(P)-binding Rossmann-like Domain"/>
    <property type="match status" value="1"/>
</dbReference>
<dbReference type="GO" id="GO:0070402">
    <property type="term" value="F:NADPH binding"/>
    <property type="evidence" value="ECO:0007669"/>
    <property type="project" value="TreeGrafter"/>
</dbReference>
<evidence type="ECO:0000313" key="5">
    <source>
        <dbReference type="Proteomes" id="UP000198892"/>
    </source>
</evidence>
<sequence>MRAAAFSSYGSPSVFRMMEFEDPQASSGEVRIRIKAAGVLPFDRRVRKGWTPPGLSIDFPVIPGNEFAGIIDQVGEGVNGFSVGDHVLGFTVLKSYAEYLVVNPDRIVIKPANMPWDVAGGFSGNGQGAHMALEAIGVGNGDTVLIHAAAGGLGTFASQLAQVWGASAVIGTASKGNHDYLRSLGVIPVTYGNGLVERIRELAPEGVDAALDAAGPDALRASMELVKNKERIRTMVSSDLAQELGIPSSFGTRSVARISELTDLYAQGKLHIHIRKEFPLNQAADAHRKIENGHGRGKVVLTVD</sequence>
<dbReference type="Pfam" id="PF08240">
    <property type="entry name" value="ADH_N"/>
    <property type="match status" value="1"/>
</dbReference>
<evidence type="ECO:0000259" key="3">
    <source>
        <dbReference type="SMART" id="SM00829"/>
    </source>
</evidence>
<proteinExistence type="predicted"/>
<evidence type="ECO:0000313" key="4">
    <source>
        <dbReference type="EMBL" id="SFQ42415.1"/>
    </source>
</evidence>
<evidence type="ECO:0000256" key="1">
    <source>
        <dbReference type="ARBA" id="ARBA00022857"/>
    </source>
</evidence>
<keyword evidence="1" id="KW-0521">NADP</keyword>
<dbReference type="Proteomes" id="UP000198892">
    <property type="component" value="Unassembled WGS sequence"/>
</dbReference>
<dbReference type="InterPro" id="IPR013154">
    <property type="entry name" value="ADH-like_N"/>
</dbReference>
<dbReference type="EMBL" id="FOXD01000041">
    <property type="protein sequence ID" value="SFQ42415.1"/>
    <property type="molecule type" value="Genomic_DNA"/>
</dbReference>
<gene>
    <name evidence="4" type="ORF">SAMN05518683_1414</name>
</gene>
<dbReference type="SUPFAM" id="SSF51735">
    <property type="entry name" value="NAD(P)-binding Rossmann-fold domains"/>
    <property type="match status" value="1"/>
</dbReference>
<keyword evidence="5" id="KW-1185">Reference proteome</keyword>
<name>A0A1I5YDV5_9BACI</name>